<feature type="chain" id="PRO_5046349248" evidence="4">
    <location>
        <begin position="25"/>
        <end position="390"/>
    </location>
</feature>
<evidence type="ECO:0000259" key="5">
    <source>
        <dbReference type="Pfam" id="PF09375"/>
    </source>
</evidence>
<dbReference type="PANTHER" id="PTHR39192:SF1">
    <property type="entry name" value="IRON UPTAKE SYSTEM COMPONENT EFEO"/>
    <property type="match status" value="1"/>
</dbReference>
<dbReference type="Pfam" id="PF13473">
    <property type="entry name" value="Cupredoxin_1"/>
    <property type="match status" value="1"/>
</dbReference>
<reference evidence="7" key="1">
    <citation type="submission" date="2021-04" db="EMBL/GenBank/DDBJ databases">
        <title>Pseudonocardia sp. nov., isolated from sandy soil of mangrove forest.</title>
        <authorList>
            <person name="Zan Z."/>
            <person name="Huang R."/>
            <person name="Liu W."/>
        </authorList>
    </citation>
    <scope>NUCLEOTIDE SEQUENCE</scope>
    <source>
        <strain evidence="7">S2-4</strain>
    </source>
</reference>
<evidence type="ECO:0000259" key="6">
    <source>
        <dbReference type="Pfam" id="PF13473"/>
    </source>
</evidence>
<name>A0ABT1AAH5_9PSEU</name>
<gene>
    <name evidence="7" type="ORF">KDL28_33565</name>
</gene>
<dbReference type="InterPro" id="IPR018976">
    <property type="entry name" value="Imelysin-like"/>
</dbReference>
<accession>A0ABT1AAH5</accession>
<dbReference type="Gene3D" id="1.20.1420.20">
    <property type="entry name" value="M75 peptidase, HXXE motif"/>
    <property type="match status" value="1"/>
</dbReference>
<keyword evidence="8" id="KW-1185">Reference proteome</keyword>
<dbReference type="NCBIfam" id="NF007697">
    <property type="entry name" value="PRK10378.1"/>
    <property type="match status" value="1"/>
</dbReference>
<dbReference type="Pfam" id="PF09375">
    <property type="entry name" value="Peptidase_M75"/>
    <property type="match status" value="1"/>
</dbReference>
<proteinExistence type="inferred from homology"/>
<feature type="signal peptide" evidence="4">
    <location>
        <begin position="1"/>
        <end position="24"/>
    </location>
</feature>
<evidence type="ECO:0000256" key="2">
    <source>
        <dbReference type="ARBA" id="ARBA00005989"/>
    </source>
</evidence>
<evidence type="ECO:0000313" key="7">
    <source>
        <dbReference type="EMBL" id="MCO1659998.1"/>
    </source>
</evidence>
<dbReference type="CDD" id="cd14656">
    <property type="entry name" value="Imelysin-like_EfeO"/>
    <property type="match status" value="1"/>
</dbReference>
<keyword evidence="3 4" id="KW-0732">Signal</keyword>
<comment type="subcellular location">
    <subcellularLocation>
        <location evidence="1">Periplasm</location>
    </subcellularLocation>
</comment>
<dbReference type="InterPro" id="IPR053377">
    <property type="entry name" value="Iron_uptake_EfeM/EfeO"/>
</dbReference>
<dbReference type="NCBIfam" id="NF041757">
    <property type="entry name" value="EfeO"/>
    <property type="match status" value="1"/>
</dbReference>
<feature type="domain" description="EfeO-type cupredoxin-like" evidence="6">
    <location>
        <begin position="20"/>
        <end position="125"/>
    </location>
</feature>
<organism evidence="7 8">
    <name type="scientific">Pseudonocardia humida</name>
    <dbReference type="NCBI Taxonomy" id="2800819"/>
    <lineage>
        <taxon>Bacteria</taxon>
        <taxon>Bacillati</taxon>
        <taxon>Actinomycetota</taxon>
        <taxon>Actinomycetes</taxon>
        <taxon>Pseudonocardiales</taxon>
        <taxon>Pseudonocardiaceae</taxon>
        <taxon>Pseudonocardia</taxon>
    </lineage>
</organism>
<evidence type="ECO:0000256" key="4">
    <source>
        <dbReference type="SAM" id="SignalP"/>
    </source>
</evidence>
<feature type="domain" description="Imelysin-like" evidence="5">
    <location>
        <begin position="153"/>
        <end position="384"/>
    </location>
</feature>
<comment type="similarity">
    <text evidence="2">Belongs to the EfeM/EfeO family.</text>
</comment>
<dbReference type="InterPro" id="IPR034981">
    <property type="entry name" value="Imelysin-like_EfeO/Algp7"/>
</dbReference>
<protein>
    <submittedName>
        <fullName evidence="7">Peptidase M75 family protein</fullName>
    </submittedName>
</protein>
<comment type="caution">
    <text evidence="7">The sequence shown here is derived from an EMBL/GenBank/DDBJ whole genome shotgun (WGS) entry which is preliminary data.</text>
</comment>
<evidence type="ECO:0000256" key="1">
    <source>
        <dbReference type="ARBA" id="ARBA00004418"/>
    </source>
</evidence>
<dbReference type="InterPro" id="IPR038352">
    <property type="entry name" value="Imelysin_sf"/>
</dbReference>
<dbReference type="PANTHER" id="PTHR39192">
    <property type="entry name" value="IRON UPTAKE SYSTEM COMPONENT EFEO"/>
    <property type="match status" value="1"/>
</dbReference>
<dbReference type="Proteomes" id="UP001165283">
    <property type="component" value="Unassembled WGS sequence"/>
</dbReference>
<evidence type="ECO:0000313" key="8">
    <source>
        <dbReference type="Proteomes" id="UP001165283"/>
    </source>
</evidence>
<dbReference type="InterPro" id="IPR050894">
    <property type="entry name" value="EfeM/EfeO_iron_uptake"/>
</dbReference>
<dbReference type="RefSeq" id="WP_252445194.1">
    <property type="nucleotide sequence ID" value="NZ_JAGSOV010000074.1"/>
</dbReference>
<dbReference type="InterPro" id="IPR028096">
    <property type="entry name" value="EfeO_Cupredoxin"/>
</dbReference>
<sequence length="390" mass="41078">MSRTSRPGLRTSVCTGALAVLAMAGCTSTAPQATGGDAGGGAAGGGPIAVDAGDTACDVSAADAPAGTITFAVSNTGSKVTEFYLYGVGDRIMGEVENIGPGLTRQLIVEVPDGGDYETACKPGMVGDGIRAPFAVTGTATRSVDQDTRLAEATAGYKRWVTSQIEAFLPKTQEFVDAVKAGDVEGAKALFPVSRTYWERIEPVAESFGDLDPKMDGREDDERDPGVEFTGFHRLEKDLWVDGLQPDSGAIGDQLMADARDLQTRVAALELTPVQLANGAKELLDEVATGKITGEEDRYSHTDLWDFKANVEGSQGAVAALRPVIDEKDPTLGPLLDERFEAVDDLLETYRVGDGYKLYTELTADDTRKMSDAVDALGEPISQVAGVVTA</sequence>
<evidence type="ECO:0000256" key="3">
    <source>
        <dbReference type="ARBA" id="ARBA00022729"/>
    </source>
</evidence>
<dbReference type="EMBL" id="JAGSOV010000074">
    <property type="protein sequence ID" value="MCO1659998.1"/>
    <property type="molecule type" value="Genomic_DNA"/>
</dbReference>
<dbReference type="PROSITE" id="PS51257">
    <property type="entry name" value="PROKAR_LIPOPROTEIN"/>
    <property type="match status" value="1"/>
</dbReference>